<protein>
    <submittedName>
        <fullName evidence="1">RsmB/NOP family class I SAM-dependent RNA methyltransferase</fullName>
    </submittedName>
</protein>
<sequence length="471" mass="50854">MSQHRKKSPVSRRPGSDRGRQVRQAAGPATLLQHVERLIGKVMRFVSPADAVVSHYFRENPKLGHRERGIIAEAVFAVLRRRAEFAQYATGGSGSTEHRLALLGLWVTRGPEGIKAYLAGDEAAWLERIGMIERASLPARVRSNLPDWLFEALLGQYGEAFTEALARASIDSAPLDLRVNTLKSDRDAVMAALAEAGFGAEATPLAPLGIRMQGKPALQALPLFKDGFVEVQDEGSQLLCHLLAPRRGEMVVDFCAGAGGKTLGIGALMRSTGRLYAFDVSEKRLANLKPRLARSGLSNVHPVLIDSEQDAKIKRLAGKIDRVLVDAPCSGLGTLRRNPDLKWRQTPQSITELNAKQAAILASAARLVKPGGRLVYATCSVLVRENQQIVQDFLAQHPQFVLKPAGAVLAEQKIALEMGDWLELYPNVHGTDGFFAAVLERVPQTAGEAVGPATEVVEAGAGAVDEAAESR</sequence>
<name>A0ACD3SK57_9BURK</name>
<evidence type="ECO:0000313" key="1">
    <source>
        <dbReference type="EMBL" id="TMS56602.1"/>
    </source>
</evidence>
<keyword evidence="2" id="KW-1185">Reference proteome</keyword>
<reference evidence="1" key="1">
    <citation type="submission" date="2019-05" db="EMBL/GenBank/DDBJ databases">
        <title>Revised genome assembly of Burkholderiaceae (previously Ralstonia) sp. PBA.</title>
        <authorList>
            <person name="Gan H.M."/>
        </authorList>
    </citation>
    <scope>NUCLEOTIDE SEQUENCE</scope>
    <source>
        <strain evidence="1">PBA</strain>
    </source>
</reference>
<evidence type="ECO:0000313" key="2">
    <source>
        <dbReference type="Proteomes" id="UP000004277"/>
    </source>
</evidence>
<keyword evidence="1" id="KW-0808">Transferase</keyword>
<proteinExistence type="predicted"/>
<dbReference type="EMBL" id="AKCV02000026">
    <property type="protein sequence ID" value="TMS56602.1"/>
    <property type="molecule type" value="Genomic_DNA"/>
</dbReference>
<accession>A0ACD3SK57</accession>
<comment type="caution">
    <text evidence="1">The sequence shown here is derived from an EMBL/GenBank/DDBJ whole genome shotgun (WGS) entry which is preliminary data.</text>
</comment>
<gene>
    <name evidence="1" type="ORF">MW7_016080</name>
</gene>
<dbReference type="Proteomes" id="UP000004277">
    <property type="component" value="Unassembled WGS sequence"/>
</dbReference>
<keyword evidence="1" id="KW-0489">Methyltransferase</keyword>
<organism evidence="1 2">
    <name type="scientific">Imbroritus primus</name>
    <dbReference type="NCBI Taxonomy" id="3058603"/>
    <lineage>
        <taxon>Bacteria</taxon>
        <taxon>Pseudomonadati</taxon>
        <taxon>Pseudomonadota</taxon>
        <taxon>Betaproteobacteria</taxon>
        <taxon>Burkholderiales</taxon>
        <taxon>Burkholderiaceae</taxon>
        <taxon>Imbroritus</taxon>
    </lineage>
</organism>